<evidence type="ECO:0000313" key="4">
    <source>
        <dbReference type="Proteomes" id="UP000223968"/>
    </source>
</evidence>
<feature type="compositionally biased region" description="Polar residues" evidence="2">
    <location>
        <begin position="121"/>
        <end position="131"/>
    </location>
</feature>
<name>A0A2B7XQL0_9EURO</name>
<keyword evidence="4" id="KW-1185">Reference proteome</keyword>
<reference evidence="3 4" key="1">
    <citation type="submission" date="2017-10" db="EMBL/GenBank/DDBJ databases">
        <title>Comparative genomics in systemic dimorphic fungi from Ajellomycetaceae.</title>
        <authorList>
            <person name="Munoz J.F."/>
            <person name="Mcewen J.G."/>
            <person name="Clay O.K."/>
            <person name="Cuomo C.A."/>
        </authorList>
    </citation>
    <scope>NUCLEOTIDE SEQUENCE [LARGE SCALE GENOMIC DNA]</scope>
    <source>
        <strain evidence="3 4">UAMH5409</strain>
    </source>
</reference>
<evidence type="ECO:0000256" key="1">
    <source>
        <dbReference type="SAM" id="Coils"/>
    </source>
</evidence>
<feature type="region of interest" description="Disordered" evidence="2">
    <location>
        <begin position="17"/>
        <end position="53"/>
    </location>
</feature>
<proteinExistence type="predicted"/>
<feature type="region of interest" description="Disordered" evidence="2">
    <location>
        <begin position="265"/>
        <end position="384"/>
    </location>
</feature>
<dbReference type="Proteomes" id="UP000223968">
    <property type="component" value="Unassembled WGS sequence"/>
</dbReference>
<gene>
    <name evidence="3" type="ORF">AJ79_04861</name>
</gene>
<feature type="compositionally biased region" description="Polar residues" evidence="2">
    <location>
        <begin position="17"/>
        <end position="32"/>
    </location>
</feature>
<feature type="region of interest" description="Disordered" evidence="2">
    <location>
        <begin position="107"/>
        <end position="188"/>
    </location>
</feature>
<comment type="caution">
    <text evidence="3">The sequence shown here is derived from an EMBL/GenBank/DDBJ whole genome shotgun (WGS) entry which is preliminary data.</text>
</comment>
<keyword evidence="1" id="KW-0175">Coiled coil</keyword>
<feature type="compositionally biased region" description="Low complexity" evidence="2">
    <location>
        <begin position="342"/>
        <end position="351"/>
    </location>
</feature>
<accession>A0A2B7XQL0</accession>
<evidence type="ECO:0000256" key="2">
    <source>
        <dbReference type="SAM" id="MobiDB-lite"/>
    </source>
</evidence>
<dbReference type="EMBL" id="PDNB01000072">
    <property type="protein sequence ID" value="PGH11486.1"/>
    <property type="molecule type" value="Genomic_DNA"/>
</dbReference>
<sequence length="441" mass="48898">MLAARDQENLVHVHQTTAAGKPLNQGTRQLQPKTPGLRAPKTPFRVPLNDENNSLAFGGKRTVKANNAQNENLLRSGKDSIAGGNALVTPMGPRNRAPLGMKTTNAKAKGLQTPAPPLDTSKPNKTTNRPSTTRKVKQNAPEVKQSQPKAVAADEVEDDVPDIEYMPPKPQALPDPPEDIPYNTDFPQFKGKNFTRGWHKLYPDNEVGEDGLTRREREMKTLQEAYDKEMEEKVQKEIDNMELLDINVRQFPDEPCAEEIAADIRKKREQKQQPAKKVIVDRSVSTVKSRNAARMLSQQPRPSIPPKPKPRVSSAPKIRFSSGLLRPKKQPAPSNPSPMRHAAATASSRTTLGYSKGRRVSSNLRQKAPDTKQTKSDILSPEKYVELYGTPPFGSEMWSRCKAAGMFDSDGGIDAAADDFEEEIPPFPEEDEESANFQLTL</sequence>
<organism evidence="3 4">
    <name type="scientific">Helicocarpus griseus UAMH5409</name>
    <dbReference type="NCBI Taxonomy" id="1447875"/>
    <lineage>
        <taxon>Eukaryota</taxon>
        <taxon>Fungi</taxon>
        <taxon>Dikarya</taxon>
        <taxon>Ascomycota</taxon>
        <taxon>Pezizomycotina</taxon>
        <taxon>Eurotiomycetes</taxon>
        <taxon>Eurotiomycetidae</taxon>
        <taxon>Onygenales</taxon>
        <taxon>Ajellomycetaceae</taxon>
        <taxon>Helicocarpus</taxon>
    </lineage>
</organism>
<feature type="coiled-coil region" evidence="1">
    <location>
        <begin position="212"/>
        <end position="239"/>
    </location>
</feature>
<dbReference type="AlphaFoldDB" id="A0A2B7XQL0"/>
<evidence type="ECO:0000313" key="3">
    <source>
        <dbReference type="EMBL" id="PGH11486.1"/>
    </source>
</evidence>
<dbReference type="OrthoDB" id="5327145at2759"/>
<protein>
    <submittedName>
        <fullName evidence="3">Uncharacterized protein</fullName>
    </submittedName>
</protein>